<dbReference type="Pfam" id="PF20179">
    <property type="entry name" value="MSS51_C"/>
    <property type="match status" value="1"/>
</dbReference>
<evidence type="ECO:0000259" key="3">
    <source>
        <dbReference type="Pfam" id="PF20179"/>
    </source>
</evidence>
<evidence type="ECO:0000259" key="2">
    <source>
        <dbReference type="Pfam" id="PF13824"/>
    </source>
</evidence>
<dbReference type="InterPro" id="IPR046824">
    <property type="entry name" value="Mss51-like_C"/>
</dbReference>
<dbReference type="STRING" id="1051891.A0A0C3KYQ6"/>
<feature type="domain" description="Mitochondrial splicing suppressor 51 zinc-finger" evidence="2">
    <location>
        <begin position="98"/>
        <end position="151"/>
    </location>
</feature>
<dbReference type="Pfam" id="PF13824">
    <property type="entry name" value="zf-Mss51"/>
    <property type="match status" value="1"/>
</dbReference>
<dbReference type="OrthoDB" id="5282002at2759"/>
<dbReference type="Proteomes" id="UP000054248">
    <property type="component" value="Unassembled WGS sequence"/>
</dbReference>
<reference evidence="5" key="2">
    <citation type="submission" date="2015-01" db="EMBL/GenBank/DDBJ databases">
        <title>Evolutionary Origins and Diversification of the Mycorrhizal Mutualists.</title>
        <authorList>
            <consortium name="DOE Joint Genome Institute"/>
            <consortium name="Mycorrhizal Genomics Consortium"/>
            <person name="Kohler A."/>
            <person name="Kuo A."/>
            <person name="Nagy L.G."/>
            <person name="Floudas D."/>
            <person name="Copeland A."/>
            <person name="Barry K.W."/>
            <person name="Cichocki N."/>
            <person name="Veneault-Fourrey C."/>
            <person name="LaButti K."/>
            <person name="Lindquist E.A."/>
            <person name="Lipzen A."/>
            <person name="Lundell T."/>
            <person name="Morin E."/>
            <person name="Murat C."/>
            <person name="Riley R."/>
            <person name="Ohm R."/>
            <person name="Sun H."/>
            <person name="Tunlid A."/>
            <person name="Henrissat B."/>
            <person name="Grigoriev I.V."/>
            <person name="Hibbett D.S."/>
            <person name="Martin F."/>
        </authorList>
    </citation>
    <scope>NUCLEOTIDE SEQUENCE [LARGE SCALE GENOMIC DNA]</scope>
    <source>
        <strain evidence="5">MUT 4182</strain>
    </source>
</reference>
<evidence type="ECO:0000313" key="4">
    <source>
        <dbReference type="EMBL" id="KIO26508.1"/>
    </source>
</evidence>
<dbReference type="PANTHER" id="PTHR28069">
    <property type="entry name" value="GH20023P"/>
    <property type="match status" value="1"/>
</dbReference>
<feature type="region of interest" description="Disordered" evidence="1">
    <location>
        <begin position="302"/>
        <end position="324"/>
    </location>
</feature>
<dbReference type="EMBL" id="KN823023">
    <property type="protein sequence ID" value="KIO26508.1"/>
    <property type="molecule type" value="Genomic_DNA"/>
</dbReference>
<sequence>MATPLLRTALVRSAKRVAATSTSRGHARSFSQPYQRSTAIQRPINNARPLFAWARKPTAPEATAVSEQDPSELFFPLSESPYEDVRARSKRIQAMAPCPVCLSHRERKLAAFECPDCGFPSHCSEDHWAKDAEHAKYCDRLREANEDEHDLRSGRKITEFEFNTVQEWDEAVSFASWDMFWFTRGFKSIDSARSRRHATKALTYPITILSVLHEHSPHTLRNQRITNEGARSLAALRTNLHTTANVELTAVEKAERPPIRIFILGARSESNLPLDLWHQIGCLFPSSVFHIYLIGPQASIPANATRTPPSSDPSSSKTGYEPPILPLNSTVTNTRDQFKHYGVPSYSVAASPNVRIVGIQAHYHEVHALLGPFDPYSDVFFAFSPGFGFPSPATPPLTQIASPTEWGPDLPMILDTKCALFVTGFSPTDVERDVRALDGVEGVSGEFDWVLTPGVNPFGSEKWDIAEFDPRVMVKTNWGIWGIKGKRRDIREGYEESAMELVEDEEEERERYIGSPRY</sequence>
<name>A0A0C3KYQ6_9AGAM</name>
<proteinExistence type="predicted"/>
<feature type="region of interest" description="Disordered" evidence="1">
    <location>
        <begin position="17"/>
        <end position="36"/>
    </location>
</feature>
<dbReference type="AlphaFoldDB" id="A0A0C3KYQ6"/>
<evidence type="ECO:0000256" key="1">
    <source>
        <dbReference type="SAM" id="MobiDB-lite"/>
    </source>
</evidence>
<accession>A0A0C3KYQ6</accession>
<dbReference type="HOGENOM" id="CLU_033072_0_0_1"/>
<dbReference type="InterPro" id="IPR032717">
    <property type="entry name" value="Mss51_Znf"/>
</dbReference>
<feature type="compositionally biased region" description="Polar residues" evidence="1">
    <location>
        <begin position="19"/>
        <end position="36"/>
    </location>
</feature>
<reference evidence="4 5" key="1">
    <citation type="submission" date="2014-04" db="EMBL/GenBank/DDBJ databases">
        <authorList>
            <consortium name="DOE Joint Genome Institute"/>
            <person name="Kuo A."/>
            <person name="Girlanda M."/>
            <person name="Perotto S."/>
            <person name="Kohler A."/>
            <person name="Nagy L.G."/>
            <person name="Floudas D."/>
            <person name="Copeland A."/>
            <person name="Barry K.W."/>
            <person name="Cichocki N."/>
            <person name="Veneault-Fourrey C."/>
            <person name="LaButti K."/>
            <person name="Lindquist E.A."/>
            <person name="Lipzen A."/>
            <person name="Lundell T."/>
            <person name="Morin E."/>
            <person name="Murat C."/>
            <person name="Sun H."/>
            <person name="Tunlid A."/>
            <person name="Henrissat B."/>
            <person name="Grigoriev I.V."/>
            <person name="Hibbett D.S."/>
            <person name="Martin F."/>
            <person name="Nordberg H.P."/>
            <person name="Cantor M.N."/>
            <person name="Hua S.X."/>
        </authorList>
    </citation>
    <scope>NUCLEOTIDE SEQUENCE [LARGE SCALE GENOMIC DNA]</scope>
    <source>
        <strain evidence="4 5">MUT 4182</strain>
    </source>
</reference>
<organism evidence="4 5">
    <name type="scientific">Tulasnella calospora MUT 4182</name>
    <dbReference type="NCBI Taxonomy" id="1051891"/>
    <lineage>
        <taxon>Eukaryota</taxon>
        <taxon>Fungi</taxon>
        <taxon>Dikarya</taxon>
        <taxon>Basidiomycota</taxon>
        <taxon>Agaricomycotina</taxon>
        <taxon>Agaricomycetes</taxon>
        <taxon>Cantharellales</taxon>
        <taxon>Tulasnellaceae</taxon>
        <taxon>Tulasnella</taxon>
    </lineage>
</organism>
<feature type="domain" description="Mitochondrial splicing suppressor 51-like C-terminal" evidence="3">
    <location>
        <begin position="205"/>
        <end position="465"/>
    </location>
</feature>
<evidence type="ECO:0000313" key="5">
    <source>
        <dbReference type="Proteomes" id="UP000054248"/>
    </source>
</evidence>
<dbReference type="PANTHER" id="PTHR28069:SF1">
    <property type="entry name" value="PROTEIN MSS51, MITOCHONDRIAL"/>
    <property type="match status" value="1"/>
</dbReference>
<gene>
    <name evidence="4" type="ORF">M407DRAFT_74433</name>
</gene>
<protein>
    <submittedName>
        <fullName evidence="4">Uncharacterized protein</fullName>
    </submittedName>
</protein>
<keyword evidence="5" id="KW-1185">Reference proteome</keyword>